<keyword evidence="11 14" id="KW-0175">Coiled coil</keyword>
<dbReference type="InterPro" id="IPR018957">
    <property type="entry name" value="Znf_C3HC4_RING-type"/>
</dbReference>
<evidence type="ECO:0000256" key="10">
    <source>
        <dbReference type="ARBA" id="ARBA00022853"/>
    </source>
</evidence>
<dbReference type="SMART" id="SM00184">
    <property type="entry name" value="RING"/>
    <property type="match status" value="1"/>
</dbReference>
<feature type="compositionally biased region" description="Basic and acidic residues" evidence="16">
    <location>
        <begin position="706"/>
        <end position="720"/>
    </location>
</feature>
<dbReference type="InterPro" id="IPR017907">
    <property type="entry name" value="Znf_RING_CS"/>
</dbReference>
<dbReference type="Gene3D" id="3.30.40.10">
    <property type="entry name" value="Zinc/RING finger domain, C3HC4 (zinc finger)"/>
    <property type="match status" value="1"/>
</dbReference>
<dbReference type="InterPro" id="IPR001841">
    <property type="entry name" value="Znf_RING"/>
</dbReference>
<feature type="region of interest" description="Disordered" evidence="16">
    <location>
        <begin position="764"/>
        <end position="784"/>
    </location>
</feature>
<dbReference type="EMBL" id="JALLBG020000259">
    <property type="protein sequence ID" value="KAL3757571.1"/>
    <property type="molecule type" value="Genomic_DNA"/>
</dbReference>
<keyword evidence="5 14" id="KW-0808">Transferase</keyword>
<reference evidence="18 19" key="1">
    <citation type="submission" date="2024-10" db="EMBL/GenBank/DDBJ databases">
        <title>Updated reference genomes for cyclostephanoid diatoms.</title>
        <authorList>
            <person name="Roberts W.R."/>
            <person name="Alverson A.J."/>
        </authorList>
    </citation>
    <scope>NUCLEOTIDE SEQUENCE [LARGE SCALE GENOMIC DNA]</scope>
    <source>
        <strain evidence="18 19">AJA232-27</strain>
    </source>
</reference>
<evidence type="ECO:0000256" key="9">
    <source>
        <dbReference type="ARBA" id="ARBA00022833"/>
    </source>
</evidence>
<evidence type="ECO:0000256" key="5">
    <source>
        <dbReference type="ARBA" id="ARBA00022679"/>
    </source>
</evidence>
<evidence type="ECO:0000256" key="4">
    <source>
        <dbReference type="ARBA" id="ARBA00005555"/>
    </source>
</evidence>
<evidence type="ECO:0000256" key="14">
    <source>
        <dbReference type="RuleBase" id="RU365038"/>
    </source>
</evidence>
<dbReference type="SUPFAM" id="SSF57850">
    <property type="entry name" value="RING/U-box"/>
    <property type="match status" value="1"/>
</dbReference>
<evidence type="ECO:0000256" key="8">
    <source>
        <dbReference type="ARBA" id="ARBA00022786"/>
    </source>
</evidence>
<dbReference type="GO" id="GO:0005634">
    <property type="term" value="C:nucleus"/>
    <property type="evidence" value="ECO:0007669"/>
    <property type="project" value="UniProtKB-SubCell"/>
</dbReference>
<evidence type="ECO:0000256" key="7">
    <source>
        <dbReference type="ARBA" id="ARBA00022771"/>
    </source>
</evidence>
<evidence type="ECO:0000256" key="2">
    <source>
        <dbReference type="ARBA" id="ARBA00004123"/>
    </source>
</evidence>
<comment type="pathway">
    <text evidence="3 14">Protein modification; protein ubiquitination.</text>
</comment>
<evidence type="ECO:0000256" key="15">
    <source>
        <dbReference type="SAM" id="Coils"/>
    </source>
</evidence>
<dbReference type="GO" id="GO:0016567">
    <property type="term" value="P:protein ubiquitination"/>
    <property type="evidence" value="ECO:0007669"/>
    <property type="project" value="UniProtKB-UniRule"/>
</dbReference>
<evidence type="ECO:0000256" key="12">
    <source>
        <dbReference type="ARBA" id="ARBA00023242"/>
    </source>
</evidence>
<name>A0ABD3M4A5_9STRA</name>
<dbReference type="PROSITE" id="PS00518">
    <property type="entry name" value="ZF_RING_1"/>
    <property type="match status" value="1"/>
</dbReference>
<evidence type="ECO:0000313" key="19">
    <source>
        <dbReference type="Proteomes" id="UP001530293"/>
    </source>
</evidence>
<gene>
    <name evidence="18" type="ORF">ACHAWU_006016</name>
</gene>
<dbReference type="InterPro" id="IPR013083">
    <property type="entry name" value="Znf_RING/FYVE/PHD"/>
</dbReference>
<keyword evidence="10 14" id="KW-0156">Chromatin regulator</keyword>
<feature type="region of interest" description="Disordered" evidence="16">
    <location>
        <begin position="68"/>
        <end position="180"/>
    </location>
</feature>
<dbReference type="PROSITE" id="PS50089">
    <property type="entry name" value="ZF_RING_2"/>
    <property type="match status" value="1"/>
</dbReference>
<evidence type="ECO:0000256" key="1">
    <source>
        <dbReference type="ARBA" id="ARBA00000900"/>
    </source>
</evidence>
<keyword evidence="6 14" id="KW-0479">Metal-binding</keyword>
<comment type="caution">
    <text evidence="18">The sequence shown here is derived from an EMBL/GenBank/DDBJ whole genome shotgun (WGS) entry which is preliminary data.</text>
</comment>
<proteinExistence type="inferred from homology"/>
<feature type="compositionally biased region" description="Basic and acidic residues" evidence="16">
    <location>
        <begin position="1"/>
        <end position="13"/>
    </location>
</feature>
<dbReference type="Proteomes" id="UP001530293">
    <property type="component" value="Unassembled WGS sequence"/>
</dbReference>
<dbReference type="AlphaFoldDB" id="A0ABD3M4A5"/>
<dbReference type="GO" id="GO:0006325">
    <property type="term" value="P:chromatin organization"/>
    <property type="evidence" value="ECO:0007669"/>
    <property type="project" value="UniProtKB-KW"/>
</dbReference>
<feature type="region of interest" description="Disordered" evidence="16">
    <location>
        <begin position="706"/>
        <end position="750"/>
    </location>
</feature>
<protein>
    <recommendedName>
        <fullName evidence="14">E3 ubiquitin protein ligase</fullName>
        <ecNumber evidence="14">2.3.2.27</ecNumber>
    </recommendedName>
</protein>
<dbReference type="PANTHER" id="PTHR23163:SF0">
    <property type="entry name" value="E3 UBIQUITIN-PROTEIN LIGASE BRE1"/>
    <property type="match status" value="1"/>
</dbReference>
<accession>A0ABD3M4A5</accession>
<evidence type="ECO:0000256" key="13">
    <source>
        <dbReference type="PROSITE-ProRule" id="PRU00175"/>
    </source>
</evidence>
<keyword evidence="19" id="KW-1185">Reference proteome</keyword>
<dbReference type="EC" id="2.3.2.27" evidence="14"/>
<feature type="compositionally biased region" description="Low complexity" evidence="16">
    <location>
        <begin position="721"/>
        <end position="747"/>
    </location>
</feature>
<feature type="domain" description="RING-type" evidence="17">
    <location>
        <begin position="979"/>
        <end position="1017"/>
    </location>
</feature>
<dbReference type="GO" id="GO:0061630">
    <property type="term" value="F:ubiquitin protein ligase activity"/>
    <property type="evidence" value="ECO:0007669"/>
    <property type="project" value="UniProtKB-EC"/>
</dbReference>
<keyword evidence="9 14" id="KW-0862">Zinc</keyword>
<comment type="catalytic activity">
    <reaction evidence="1 14">
        <text>S-ubiquitinyl-[E2 ubiquitin-conjugating enzyme]-L-cysteine + [acceptor protein]-L-lysine = [E2 ubiquitin-conjugating enzyme]-L-cysteine + N(6)-ubiquitinyl-[acceptor protein]-L-lysine.</text>
        <dbReference type="EC" id="2.3.2.27"/>
    </reaction>
</comment>
<feature type="coiled-coil region" evidence="15">
    <location>
        <begin position="383"/>
        <end position="413"/>
    </location>
</feature>
<feature type="compositionally biased region" description="Low complexity" evidence="16">
    <location>
        <begin position="93"/>
        <end position="105"/>
    </location>
</feature>
<sequence>MKRALAERVKQEMGDPIIPPSAPSSSMGYIGMNGVGSGSNVVGELSDHPSKIPRTNLTFSTSSLLMTPLSASPQSNSIGGGSREEMAMESHLASAAAVAAAATTSMKRPRSPPNASSSGNTDAYQSSSLGMLSVGEINGDAPATTTATPKNRGPGRPRKSTSSAATKQENDSTDEDDADNSGFYLKLQNVSLASELYAYRRRIYLLEREREYRRRECRMASRKIGELGGVWKGMECAIGKEFETNELLKQAISYSAGESTPACTGSGSDVETVNALLRSIQSLVSNTAKLECNEHPPPDPQYHVDDINNFESYSKGTIKVEEDEELLDEKLQLKEMEDFATDIASRAAILRDGVLGLLQTAAAAQGALNIDAASSIPILNEKISKLEAEILLTESKLEEMANARNEAAASERRVRRGLYRLASGRMTVEEVLKAVEKEDNGVSFMETLAMIDGMNSKNVASSPHGPTSAVVSSGDGAMSSPAFSATVGGESKDSHAANAEEVAQLKKRLQDVQVIAETRDKMITELGAEREQLLKQINSLLVPKDGGTDNPDDEVIRKSPLFIGIMAKLGALERRAKELETAHESIMGKWSAVKGDLELAKKTMADMEEKHGRRWMELIAQFSEADSAAAAAALKVGDTSAGDNCSSADLFSNTKKTVEIESKLQQAMEAVSRVETLRTSLADAYKMNEQLQSKLEDLRTKNAKMVAEKVATREKTKEAETSATDPLTSPTSSSKKSSAGGNSSSNDPAIEKLQRDYRRARKEVSAAVLSKDQAKLKQERAEKERDALMKTNARLLKQSSDKDDMNAKSLSTILHLKQRNEELEKENAIIKQKAQAAQQLSLAARLASNAKDRVGEEAVKEKELLDETIRQLQHECQVLRKEREQIEVLLAQSKEKVASIEKDLDAARTRCDDLVSESNRKEEEKKQMMESLAVVKKEAMESAMKAAASITGRSDSAVPAFTTEQLTTQVKYLSGRIHCPVCNVREKNCILLRCRHMFCQQCVDVNIKNRSRKCPACAQRFDTKDVAEIWL</sequence>
<evidence type="ECO:0000256" key="16">
    <source>
        <dbReference type="SAM" id="MobiDB-lite"/>
    </source>
</evidence>
<evidence type="ECO:0000256" key="3">
    <source>
        <dbReference type="ARBA" id="ARBA00004906"/>
    </source>
</evidence>
<dbReference type="PANTHER" id="PTHR23163">
    <property type="entry name" value="RING FINGER PROTEIN-RELATED"/>
    <property type="match status" value="1"/>
</dbReference>
<evidence type="ECO:0000313" key="18">
    <source>
        <dbReference type="EMBL" id="KAL3757571.1"/>
    </source>
</evidence>
<comment type="similarity">
    <text evidence="4 14">Belongs to the BRE1 family.</text>
</comment>
<keyword evidence="8 14" id="KW-0833">Ubl conjugation pathway</keyword>
<feature type="region of interest" description="Disordered" evidence="16">
    <location>
        <begin position="1"/>
        <end position="31"/>
    </location>
</feature>
<keyword evidence="7 13" id="KW-0863">Zinc-finger</keyword>
<dbReference type="InterPro" id="IPR013956">
    <property type="entry name" value="E3_ubiquit_lig_Bre1"/>
</dbReference>
<dbReference type="CDD" id="cd16499">
    <property type="entry name" value="RING-HC_Bre1-like"/>
    <property type="match status" value="1"/>
</dbReference>
<evidence type="ECO:0000259" key="17">
    <source>
        <dbReference type="PROSITE" id="PS50089"/>
    </source>
</evidence>
<dbReference type="GO" id="GO:0008270">
    <property type="term" value="F:zinc ion binding"/>
    <property type="evidence" value="ECO:0007669"/>
    <property type="project" value="UniProtKB-KW"/>
</dbReference>
<dbReference type="Pfam" id="PF00097">
    <property type="entry name" value="zf-C3HC4"/>
    <property type="match status" value="1"/>
</dbReference>
<keyword evidence="12 14" id="KW-0539">Nucleus</keyword>
<evidence type="ECO:0000256" key="6">
    <source>
        <dbReference type="ARBA" id="ARBA00022723"/>
    </source>
</evidence>
<organism evidence="18 19">
    <name type="scientific">Discostella pseudostelligera</name>
    <dbReference type="NCBI Taxonomy" id="259834"/>
    <lineage>
        <taxon>Eukaryota</taxon>
        <taxon>Sar</taxon>
        <taxon>Stramenopiles</taxon>
        <taxon>Ochrophyta</taxon>
        <taxon>Bacillariophyta</taxon>
        <taxon>Coscinodiscophyceae</taxon>
        <taxon>Thalassiosirophycidae</taxon>
        <taxon>Stephanodiscales</taxon>
        <taxon>Stephanodiscaceae</taxon>
        <taxon>Discostella</taxon>
    </lineage>
</organism>
<feature type="compositionally biased region" description="Polar residues" evidence="16">
    <location>
        <begin position="113"/>
        <end position="130"/>
    </location>
</feature>
<comment type="subcellular location">
    <subcellularLocation>
        <location evidence="2 14">Nucleus</location>
    </subcellularLocation>
</comment>
<feature type="compositionally biased region" description="Basic and acidic residues" evidence="16">
    <location>
        <begin position="772"/>
        <end position="784"/>
    </location>
</feature>
<evidence type="ECO:0000256" key="11">
    <source>
        <dbReference type="ARBA" id="ARBA00023054"/>
    </source>
</evidence>
<feature type="compositionally biased region" description="Polar residues" evidence="16">
    <location>
        <begin position="68"/>
        <end position="77"/>
    </location>
</feature>